<evidence type="ECO:0008006" key="4">
    <source>
        <dbReference type="Google" id="ProtNLM"/>
    </source>
</evidence>
<comment type="caution">
    <text evidence="2">The sequence shown here is derived from an EMBL/GenBank/DDBJ whole genome shotgun (WGS) entry which is preliminary data.</text>
</comment>
<accession>A0ABQ9G372</accession>
<sequence length="939" mass="105990">MVEHDKGAESTVGIIRYRATVTNKPSEAHLQKPPPLASDRGHGCLNDAPIEATLGRARGLSTSDQLPGKIITWVCPTAVNRSARNSLRRQRISWGLFTDSAAGSERQRRKKSWGPSCTHSHVPPVSRILYGKLRAGQASENKAYIRTLKQVTWRPYVPTLIYGFNEDDQDMRAKCCDRVVKKCYDNGHFTDLIVCSDGATFKLNGTVNRHKCVYWADKSPHTWVEQAVNLPGLTMLYGMSAREFEGSLFFDKTLFSNFTQMIDFSSRKLHRYITTGHRDVSSLLDETFIVMWIDRRERVNRPGIETRFAMVGGEQSNGSATVAPGRRGSFEYLRNRRSCILICGKCTQHCVRNTDTGTVCHEIHVCDRLGLRTTVAEQLLCLPFTKENRVKSPGGSLRIFASRNRAGRCLWSAGLLGHIPFPPPLHSDAALYSTHFTLIGSQYLALKSRLSLSTQPAELGKAGMRPTTVIETMLTLTGTVTPRLKCRNLQKYAEYLGLADTVGLRQFHQHLEAVTPPRLQGRVDGNQIHRRRWARTRSVVDTTAKGRSPSGDWGNNHNHHHNWQNHNHYHHHYNNYHHHYNPYHHHYNPYHHHYNHYHYHYNHYHHHHNHHTATTITTTIAITTVNTINNTMAITTTAMTKITIRILVTRRSGVTSTSMPSNYKNLAVPGAQGCIPQNCCVLCPVVRERATYQALKRDDHRLSAQGCQYLETLEFVNCSHATALNVYHNWTNSTTTNKRRGSSSDTVASSDNFTFPASSNGSILTWQVKTRREQTPCNHCRETNEGYIWLIPYPGESQCPMGGAMGERLDRLSPTQANRTQSPSGSLQNFTGIMPNDASSRGEALRAKHCVRILRNSFTHEKEVEEGEQFEGEQFVMGGGGRGTKRTLERDVGAVRRVWSSAEMQGQDRAGYLRENPPTNGIARYDSHTRESWSDPAGI</sequence>
<reference evidence="2 3" key="1">
    <citation type="submission" date="2023-02" db="EMBL/GenBank/DDBJ databases">
        <title>LHISI_Scaffold_Assembly.</title>
        <authorList>
            <person name="Stuart O.P."/>
            <person name="Cleave R."/>
            <person name="Magrath M.J.L."/>
            <person name="Mikheyev A.S."/>
        </authorList>
    </citation>
    <scope>NUCLEOTIDE SEQUENCE [LARGE SCALE GENOMIC DNA]</scope>
    <source>
        <strain evidence="2">Daus_M_001</strain>
        <tissue evidence="2">Leg muscle</tissue>
    </source>
</reference>
<dbReference type="PANTHER" id="PTHR47326">
    <property type="entry name" value="TRANSPOSABLE ELEMENT TC3 TRANSPOSASE-LIKE PROTEIN"/>
    <property type="match status" value="1"/>
</dbReference>
<dbReference type="PANTHER" id="PTHR47326:SF1">
    <property type="entry name" value="HTH PSQ-TYPE DOMAIN-CONTAINING PROTEIN"/>
    <property type="match status" value="1"/>
</dbReference>
<feature type="compositionally biased region" description="Polar residues" evidence="1">
    <location>
        <begin position="813"/>
        <end position="831"/>
    </location>
</feature>
<gene>
    <name evidence="2" type="ORF">PR048_032791</name>
</gene>
<organism evidence="2 3">
    <name type="scientific">Dryococelus australis</name>
    <dbReference type="NCBI Taxonomy" id="614101"/>
    <lineage>
        <taxon>Eukaryota</taxon>
        <taxon>Metazoa</taxon>
        <taxon>Ecdysozoa</taxon>
        <taxon>Arthropoda</taxon>
        <taxon>Hexapoda</taxon>
        <taxon>Insecta</taxon>
        <taxon>Pterygota</taxon>
        <taxon>Neoptera</taxon>
        <taxon>Polyneoptera</taxon>
        <taxon>Phasmatodea</taxon>
        <taxon>Verophasmatodea</taxon>
        <taxon>Anareolatae</taxon>
        <taxon>Phasmatidae</taxon>
        <taxon>Eurycanthinae</taxon>
        <taxon>Dryococelus</taxon>
    </lineage>
</organism>
<evidence type="ECO:0000313" key="3">
    <source>
        <dbReference type="Proteomes" id="UP001159363"/>
    </source>
</evidence>
<dbReference type="EMBL" id="JARBHB010000016">
    <property type="protein sequence ID" value="KAJ8866929.1"/>
    <property type="molecule type" value="Genomic_DNA"/>
</dbReference>
<name>A0ABQ9G372_9NEOP</name>
<keyword evidence="3" id="KW-1185">Reference proteome</keyword>
<proteinExistence type="predicted"/>
<protein>
    <recommendedName>
        <fullName evidence="4">PiggyBac transposable element-derived protein domain-containing protein</fullName>
    </recommendedName>
</protein>
<dbReference type="Proteomes" id="UP001159363">
    <property type="component" value="Chromosome 15"/>
</dbReference>
<feature type="region of interest" description="Disordered" evidence="1">
    <location>
        <begin position="903"/>
        <end position="939"/>
    </location>
</feature>
<feature type="region of interest" description="Disordered" evidence="1">
    <location>
        <begin position="813"/>
        <end position="841"/>
    </location>
</feature>
<evidence type="ECO:0000256" key="1">
    <source>
        <dbReference type="SAM" id="MobiDB-lite"/>
    </source>
</evidence>
<evidence type="ECO:0000313" key="2">
    <source>
        <dbReference type="EMBL" id="KAJ8866929.1"/>
    </source>
</evidence>